<reference evidence="2" key="1">
    <citation type="submission" date="2014-11" db="EMBL/GenBank/DDBJ databases">
        <authorList>
            <person name="Amaro Gonzalez C."/>
        </authorList>
    </citation>
    <scope>NUCLEOTIDE SEQUENCE</scope>
</reference>
<sequence length="31" mass="3400">MGKGGTKFDKNAEKRGSDQEATEIISCPWNT</sequence>
<protein>
    <submittedName>
        <fullName evidence="2">Uncharacterized protein</fullName>
    </submittedName>
</protein>
<accession>A0A0E9STG7</accession>
<evidence type="ECO:0000313" key="2">
    <source>
        <dbReference type="EMBL" id="JAH43935.1"/>
    </source>
</evidence>
<dbReference type="EMBL" id="GBXM01064642">
    <property type="protein sequence ID" value="JAH43935.1"/>
    <property type="molecule type" value="Transcribed_RNA"/>
</dbReference>
<dbReference type="AlphaFoldDB" id="A0A0E9STG7"/>
<reference evidence="2" key="2">
    <citation type="journal article" date="2015" name="Fish Shellfish Immunol.">
        <title>Early steps in the European eel (Anguilla anguilla)-Vibrio vulnificus interaction in the gills: Role of the RtxA13 toxin.</title>
        <authorList>
            <person name="Callol A."/>
            <person name="Pajuelo D."/>
            <person name="Ebbesson L."/>
            <person name="Teles M."/>
            <person name="MacKenzie S."/>
            <person name="Amaro C."/>
        </authorList>
    </citation>
    <scope>NUCLEOTIDE SEQUENCE</scope>
</reference>
<name>A0A0E9STG7_ANGAN</name>
<evidence type="ECO:0000256" key="1">
    <source>
        <dbReference type="SAM" id="MobiDB-lite"/>
    </source>
</evidence>
<organism evidence="2">
    <name type="scientific">Anguilla anguilla</name>
    <name type="common">European freshwater eel</name>
    <name type="synonym">Muraena anguilla</name>
    <dbReference type="NCBI Taxonomy" id="7936"/>
    <lineage>
        <taxon>Eukaryota</taxon>
        <taxon>Metazoa</taxon>
        <taxon>Chordata</taxon>
        <taxon>Craniata</taxon>
        <taxon>Vertebrata</taxon>
        <taxon>Euteleostomi</taxon>
        <taxon>Actinopterygii</taxon>
        <taxon>Neopterygii</taxon>
        <taxon>Teleostei</taxon>
        <taxon>Anguilliformes</taxon>
        <taxon>Anguillidae</taxon>
        <taxon>Anguilla</taxon>
    </lineage>
</organism>
<proteinExistence type="predicted"/>
<feature type="region of interest" description="Disordered" evidence="1">
    <location>
        <begin position="1"/>
        <end position="31"/>
    </location>
</feature>
<feature type="compositionally biased region" description="Basic and acidic residues" evidence="1">
    <location>
        <begin position="1"/>
        <end position="18"/>
    </location>
</feature>